<evidence type="ECO:0000313" key="2">
    <source>
        <dbReference type="EnsemblMetazoa" id="XP_037873333.1"/>
    </source>
</evidence>
<proteinExistence type="predicted"/>
<sequence>MVLEQKTAAAKRIYDYELYAVDVKTFKVNRSGKELSHALVALFSVVCRTKRSSLFFLEAIVHENGTDVIYNTIETSISCVETLCPTVNVSTQRLSDQVRAIQRLRLLDQSLLDRLRYEALPVPIEPQENQVVTDTVAPIIQHDEEIQVQVCASNQDYERLSSALEDSIQEYRLVSSCSRPRLPRLPMHRRNVSLVGALDSILKPYLESSTDLIDTHSLLYCGAVAVCRVAEVKSPNLTQTAYRPPTKPQWQCRIEKRIDRARILIAKLMCFQKGNTRPRVMCFVDQAFAGTGISSNEYMTCIIERIDFWKQKVYAWASRIRRYRLRSERYHLNRVFQRDQRSVYRNWELSQSQVTNEPYNVNEEDMSTFWKNIWSIPIGHSEGEWIQTVRRECESYKEMDPITISAIDVSRAVRSMPNWKSPGPDGLHSYWIKWIRSSHERLAAQFQQALEMGSLPDFMTSGITYLIYKSGNTSDPKNYRPITCLPTIYKLLTSILRIKIQNHIFNNNILSPNQNGCKAGSRGTKDLLLIDMTITQQVRRGKRNVHMAWIDYKKAYDSVPHTWLMRVLELYKINPILCSFLSSCMGQWSTFLSQPGQMTSSAAPNLIRIKRGIFQGDSLSPLWFCLALNPLSTLLKDSTLGYRLRRGAEAISHLLFMDDLKLFASKKPDLMSLLKITDSFSKAIGMEFGVDKCAFIDVQRVFSYNACSLDVRGCIFKAWLEYTELKAKVNYSMDTSAPELKSRSNKVKI</sequence>
<evidence type="ECO:0000313" key="3">
    <source>
        <dbReference type="Proteomes" id="UP000005204"/>
    </source>
</evidence>
<dbReference type="EnsemblMetazoa" id="XM_038017405.1">
    <property type="protein sequence ID" value="XP_037873333.1"/>
    <property type="gene ID" value="LOC119629884"/>
</dbReference>
<dbReference type="Pfam" id="PF00078">
    <property type="entry name" value="RVT_1"/>
    <property type="match status" value="1"/>
</dbReference>
<reference evidence="3" key="1">
    <citation type="journal article" date="2008" name="Insect Biochem. Mol. Biol.">
        <title>The genome of a lepidopteran model insect, the silkworm Bombyx mori.</title>
        <authorList>
            <consortium name="International Silkworm Genome Consortium"/>
        </authorList>
    </citation>
    <scope>NUCLEOTIDE SEQUENCE [LARGE SCALE GENOMIC DNA]</scope>
    <source>
        <strain evidence="3">p50T</strain>
    </source>
</reference>
<dbReference type="CDD" id="cd01650">
    <property type="entry name" value="RT_nLTR_like"/>
    <property type="match status" value="1"/>
</dbReference>
<keyword evidence="3" id="KW-1185">Reference proteome</keyword>
<evidence type="ECO:0000259" key="1">
    <source>
        <dbReference type="PROSITE" id="PS50878"/>
    </source>
</evidence>
<dbReference type="PANTHER" id="PTHR35450:SF2">
    <property type="entry name" value="REVERSE TRANSCRIPTASE DOMAIN-CONTAINING PROTEIN"/>
    <property type="match status" value="1"/>
</dbReference>
<feature type="domain" description="Reverse transcriptase" evidence="1">
    <location>
        <begin position="448"/>
        <end position="709"/>
    </location>
</feature>
<dbReference type="PANTHER" id="PTHR35450">
    <property type="entry name" value="REVERSE TRANSCRIPTASE DOMAIN-CONTAINING PROTEIN"/>
    <property type="match status" value="1"/>
</dbReference>
<accession>A0A8R2M4H1</accession>
<name>A0A8R2M4H1_BOMMO</name>
<dbReference type="AlphaFoldDB" id="A0A8R2M4H1"/>
<reference evidence="2" key="2">
    <citation type="submission" date="2022-06" db="UniProtKB">
        <authorList>
            <consortium name="EnsemblMetazoa"/>
        </authorList>
    </citation>
    <scope>IDENTIFICATION</scope>
    <source>
        <strain evidence="2">p50T (Dazao)</strain>
    </source>
</reference>
<dbReference type="InterPro" id="IPR043502">
    <property type="entry name" value="DNA/RNA_pol_sf"/>
</dbReference>
<dbReference type="GO" id="GO:0071897">
    <property type="term" value="P:DNA biosynthetic process"/>
    <property type="evidence" value="ECO:0007669"/>
    <property type="project" value="UniProtKB-ARBA"/>
</dbReference>
<dbReference type="InterPro" id="IPR000477">
    <property type="entry name" value="RT_dom"/>
</dbReference>
<dbReference type="Proteomes" id="UP000005204">
    <property type="component" value="Unassembled WGS sequence"/>
</dbReference>
<dbReference type="PROSITE" id="PS50878">
    <property type="entry name" value="RT_POL"/>
    <property type="match status" value="1"/>
</dbReference>
<protein>
    <recommendedName>
        <fullName evidence="1">Reverse transcriptase domain-containing protein</fullName>
    </recommendedName>
</protein>
<organism evidence="2 3">
    <name type="scientific">Bombyx mori</name>
    <name type="common">Silk moth</name>
    <dbReference type="NCBI Taxonomy" id="7091"/>
    <lineage>
        <taxon>Eukaryota</taxon>
        <taxon>Metazoa</taxon>
        <taxon>Ecdysozoa</taxon>
        <taxon>Arthropoda</taxon>
        <taxon>Hexapoda</taxon>
        <taxon>Insecta</taxon>
        <taxon>Pterygota</taxon>
        <taxon>Neoptera</taxon>
        <taxon>Endopterygota</taxon>
        <taxon>Lepidoptera</taxon>
        <taxon>Glossata</taxon>
        <taxon>Ditrysia</taxon>
        <taxon>Bombycoidea</taxon>
        <taxon>Bombycidae</taxon>
        <taxon>Bombycinae</taxon>
        <taxon>Bombyx</taxon>
    </lineage>
</organism>
<dbReference type="SUPFAM" id="SSF56672">
    <property type="entry name" value="DNA/RNA polymerases"/>
    <property type="match status" value="1"/>
</dbReference>